<dbReference type="InterPro" id="IPR033162">
    <property type="entry name" value="TBCD"/>
</dbReference>
<dbReference type="Proteomes" id="UP001279734">
    <property type="component" value="Unassembled WGS sequence"/>
</dbReference>
<protein>
    <recommendedName>
        <fullName evidence="1">Tubulin-folding cofactor D ARM repeats domain-containing protein</fullName>
    </recommendedName>
</protein>
<evidence type="ECO:0000313" key="2">
    <source>
        <dbReference type="EMBL" id="GMH26981.1"/>
    </source>
</evidence>
<dbReference type="GO" id="GO:0007021">
    <property type="term" value="P:tubulin complex assembly"/>
    <property type="evidence" value="ECO:0007669"/>
    <property type="project" value="InterPro"/>
</dbReference>
<feature type="domain" description="Tubulin-folding cofactor D ARM repeats" evidence="1">
    <location>
        <begin position="44"/>
        <end position="145"/>
    </location>
</feature>
<comment type="caution">
    <text evidence="2">The sequence shown here is derived from an EMBL/GenBank/DDBJ whole genome shotgun (WGS) entry which is preliminary data.</text>
</comment>
<reference evidence="2" key="1">
    <citation type="submission" date="2023-05" db="EMBL/GenBank/DDBJ databases">
        <title>Nepenthes gracilis genome sequencing.</title>
        <authorList>
            <person name="Fukushima K."/>
        </authorList>
    </citation>
    <scope>NUCLEOTIDE SEQUENCE</scope>
    <source>
        <strain evidence="2">SING2019-196</strain>
    </source>
</reference>
<evidence type="ECO:0000313" key="3">
    <source>
        <dbReference type="Proteomes" id="UP001279734"/>
    </source>
</evidence>
<dbReference type="PANTHER" id="PTHR12658:SF0">
    <property type="entry name" value="TUBULIN-SPECIFIC CHAPERONE D"/>
    <property type="match status" value="1"/>
</dbReference>
<proteinExistence type="predicted"/>
<dbReference type="GO" id="GO:0007023">
    <property type="term" value="P:post-chaperonin tubulin folding pathway"/>
    <property type="evidence" value="ECO:0007669"/>
    <property type="project" value="InterPro"/>
</dbReference>
<evidence type="ECO:0000259" key="1">
    <source>
        <dbReference type="Pfam" id="PF25767"/>
    </source>
</evidence>
<dbReference type="PANTHER" id="PTHR12658">
    <property type="entry name" value="BETA-TUBULIN COFACTOR D"/>
    <property type="match status" value="1"/>
</dbReference>
<dbReference type="EMBL" id="BSYO01000032">
    <property type="protein sequence ID" value="GMH26981.1"/>
    <property type="molecule type" value="Genomic_DNA"/>
</dbReference>
<dbReference type="GO" id="GO:0005096">
    <property type="term" value="F:GTPase activator activity"/>
    <property type="evidence" value="ECO:0007669"/>
    <property type="project" value="InterPro"/>
</dbReference>
<sequence length="335" mass="37277">MLVLLGGYWNVMPARKLVFEIGRMLRPKVWEWWQKESGPLLIVGENGIVLAAHRPRITLGGTRALHYDIRRGPHSVGVHVRDAASYVCWAFGRAYCHSNMRTILEQLAPHLLVVACYDREVNYRRAASAAFQENVGRQGNYPHGIEIVNTADCFALSSRVNSYLHLAVCIAECASYFYPFVDKLLCSKICHWLFLIEGDYIQLRDGAQGIIAATAAILLKAIKKVDVVILTVGHALLADETKIIAAIKEAGANIKEWNSWPVREWRLEDCIAIHVLLEGTFLDHDAESNTGQNSSVLGSSDMDCSAFDVPSFCWLVYVSSAISGAAIVVETVFWN</sequence>
<dbReference type="AlphaFoldDB" id="A0AAD3TD87"/>
<dbReference type="Gene3D" id="3.40.50.720">
    <property type="entry name" value="NAD(P)-binding Rossmann-like Domain"/>
    <property type="match status" value="1"/>
</dbReference>
<organism evidence="2 3">
    <name type="scientific">Nepenthes gracilis</name>
    <name type="common">Slender pitcher plant</name>
    <dbReference type="NCBI Taxonomy" id="150966"/>
    <lineage>
        <taxon>Eukaryota</taxon>
        <taxon>Viridiplantae</taxon>
        <taxon>Streptophyta</taxon>
        <taxon>Embryophyta</taxon>
        <taxon>Tracheophyta</taxon>
        <taxon>Spermatophyta</taxon>
        <taxon>Magnoliopsida</taxon>
        <taxon>eudicotyledons</taxon>
        <taxon>Gunneridae</taxon>
        <taxon>Pentapetalae</taxon>
        <taxon>Caryophyllales</taxon>
        <taxon>Nepenthaceae</taxon>
        <taxon>Nepenthes</taxon>
    </lineage>
</organism>
<keyword evidence="3" id="KW-1185">Reference proteome</keyword>
<dbReference type="GO" id="GO:0048487">
    <property type="term" value="F:beta-tubulin binding"/>
    <property type="evidence" value="ECO:0007669"/>
    <property type="project" value="InterPro"/>
</dbReference>
<accession>A0AAD3TD87</accession>
<dbReference type="GO" id="GO:0000226">
    <property type="term" value="P:microtubule cytoskeleton organization"/>
    <property type="evidence" value="ECO:0007669"/>
    <property type="project" value="TreeGrafter"/>
</dbReference>
<gene>
    <name evidence="2" type="ORF">Nepgr_028824</name>
</gene>
<dbReference type="InterPro" id="IPR058033">
    <property type="entry name" value="ARM_TBCD_2nd"/>
</dbReference>
<dbReference type="Pfam" id="PF25767">
    <property type="entry name" value="ARM_TBCD_2nd"/>
    <property type="match status" value="1"/>
</dbReference>
<name>A0AAD3TD87_NEPGR</name>